<sequence length="157" mass="17788">RIKPSGSEYPPFSSSQSGVFYGKSIIKLERFRGLSLAGRSLSRSRIGMKFHSATLTECFVKAKYERRAPKGRQSPATTKARSSGNLRPVWMKRGTRYAIGIWNSREVEEQKMVLRKYWWMNIHDLAPSSSSPLDVSGDQLTLPNRTSQKAISIYSPM</sequence>
<name>A0ABD2CZB7_VESMC</name>
<accession>A0ABD2CZB7</accession>
<evidence type="ECO:0000313" key="2">
    <source>
        <dbReference type="Proteomes" id="UP001607303"/>
    </source>
</evidence>
<dbReference type="EMBL" id="JAYRBN010000010">
    <property type="protein sequence ID" value="KAL2750489.1"/>
    <property type="molecule type" value="Genomic_DNA"/>
</dbReference>
<evidence type="ECO:0000313" key="1">
    <source>
        <dbReference type="EMBL" id="KAL2750489.1"/>
    </source>
</evidence>
<gene>
    <name evidence="1" type="ORF">V1477_001279</name>
</gene>
<organism evidence="1 2">
    <name type="scientific">Vespula maculifrons</name>
    <name type="common">Eastern yellow jacket</name>
    <name type="synonym">Wasp</name>
    <dbReference type="NCBI Taxonomy" id="7453"/>
    <lineage>
        <taxon>Eukaryota</taxon>
        <taxon>Metazoa</taxon>
        <taxon>Ecdysozoa</taxon>
        <taxon>Arthropoda</taxon>
        <taxon>Hexapoda</taxon>
        <taxon>Insecta</taxon>
        <taxon>Pterygota</taxon>
        <taxon>Neoptera</taxon>
        <taxon>Endopterygota</taxon>
        <taxon>Hymenoptera</taxon>
        <taxon>Apocrita</taxon>
        <taxon>Aculeata</taxon>
        <taxon>Vespoidea</taxon>
        <taxon>Vespidae</taxon>
        <taxon>Vespinae</taxon>
        <taxon>Vespula</taxon>
    </lineage>
</organism>
<reference evidence="1 2" key="1">
    <citation type="journal article" date="2024" name="Ann. Entomol. Soc. Am.">
        <title>Genomic analyses of the southern and eastern yellowjacket wasps (Hymenoptera: Vespidae) reveal evolutionary signatures of social life.</title>
        <authorList>
            <person name="Catto M.A."/>
            <person name="Caine P.B."/>
            <person name="Orr S.E."/>
            <person name="Hunt B.G."/>
            <person name="Goodisman M.A.D."/>
        </authorList>
    </citation>
    <scope>NUCLEOTIDE SEQUENCE [LARGE SCALE GENOMIC DNA]</scope>
    <source>
        <strain evidence="1">232</strain>
        <tissue evidence="1">Head and thorax</tissue>
    </source>
</reference>
<keyword evidence="2" id="KW-1185">Reference proteome</keyword>
<protein>
    <submittedName>
        <fullName evidence="1">Uncharacterized protein</fullName>
    </submittedName>
</protein>
<feature type="non-terminal residue" evidence="1">
    <location>
        <position position="1"/>
    </location>
</feature>
<proteinExistence type="predicted"/>
<comment type="caution">
    <text evidence="1">The sequence shown here is derived from an EMBL/GenBank/DDBJ whole genome shotgun (WGS) entry which is preliminary data.</text>
</comment>
<dbReference type="Proteomes" id="UP001607303">
    <property type="component" value="Unassembled WGS sequence"/>
</dbReference>
<dbReference type="AlphaFoldDB" id="A0ABD2CZB7"/>